<protein>
    <submittedName>
        <fullName evidence="2">Uncharacterized protein</fullName>
    </submittedName>
</protein>
<keyword evidence="3" id="KW-1185">Reference proteome</keyword>
<feature type="region of interest" description="Disordered" evidence="1">
    <location>
        <begin position="1"/>
        <end position="41"/>
    </location>
</feature>
<dbReference type="EMBL" id="JAYMGO010000023">
    <property type="protein sequence ID" value="KAL1250132.1"/>
    <property type="molecule type" value="Genomic_DNA"/>
</dbReference>
<dbReference type="Proteomes" id="UP001558613">
    <property type="component" value="Unassembled WGS sequence"/>
</dbReference>
<accession>A0ABR3LB89</accession>
<evidence type="ECO:0000313" key="2">
    <source>
        <dbReference type="EMBL" id="KAL1250132.1"/>
    </source>
</evidence>
<comment type="caution">
    <text evidence="2">The sequence shown here is derived from an EMBL/GenBank/DDBJ whole genome shotgun (WGS) entry which is preliminary data.</text>
</comment>
<reference evidence="2 3" key="1">
    <citation type="submission" date="2023-09" db="EMBL/GenBank/DDBJ databases">
        <authorList>
            <person name="Wang M."/>
        </authorList>
    </citation>
    <scope>NUCLEOTIDE SEQUENCE [LARGE SCALE GENOMIC DNA]</scope>
    <source>
        <strain evidence="2">GT-2023</strain>
        <tissue evidence="2">Liver</tissue>
    </source>
</reference>
<name>A0ABR3LB89_9TELE</name>
<evidence type="ECO:0000256" key="1">
    <source>
        <dbReference type="SAM" id="MobiDB-lite"/>
    </source>
</evidence>
<evidence type="ECO:0000313" key="3">
    <source>
        <dbReference type="Proteomes" id="UP001558613"/>
    </source>
</evidence>
<gene>
    <name evidence="2" type="ORF">QQF64_021137</name>
</gene>
<proteinExistence type="predicted"/>
<organism evidence="2 3">
    <name type="scientific">Cirrhinus molitorella</name>
    <name type="common">mud carp</name>
    <dbReference type="NCBI Taxonomy" id="172907"/>
    <lineage>
        <taxon>Eukaryota</taxon>
        <taxon>Metazoa</taxon>
        <taxon>Chordata</taxon>
        <taxon>Craniata</taxon>
        <taxon>Vertebrata</taxon>
        <taxon>Euteleostomi</taxon>
        <taxon>Actinopterygii</taxon>
        <taxon>Neopterygii</taxon>
        <taxon>Teleostei</taxon>
        <taxon>Ostariophysi</taxon>
        <taxon>Cypriniformes</taxon>
        <taxon>Cyprinidae</taxon>
        <taxon>Labeoninae</taxon>
        <taxon>Labeonini</taxon>
        <taxon>Cirrhinus</taxon>
    </lineage>
</organism>
<sequence>MGNGCHGGTWQESEKDAARASRRTQMSGEIWGPRSASLSRSPAVQGVVTTARGCVCQELKNVSPAAL</sequence>